<dbReference type="Pfam" id="PF20105">
    <property type="entry name" value="DUF6495"/>
    <property type="match status" value="1"/>
</dbReference>
<dbReference type="InterPro" id="IPR045470">
    <property type="entry name" value="DUF6495"/>
</dbReference>
<evidence type="ECO:0000313" key="2">
    <source>
        <dbReference type="Proteomes" id="UP000650081"/>
    </source>
</evidence>
<dbReference type="RefSeq" id="WP_187468211.1">
    <property type="nucleotide sequence ID" value="NZ_JACSIT010000151.1"/>
</dbReference>
<dbReference type="EMBL" id="JACSIT010000151">
    <property type="protein sequence ID" value="MBC6996195.1"/>
    <property type="molecule type" value="Genomic_DNA"/>
</dbReference>
<dbReference type="Proteomes" id="UP000650081">
    <property type="component" value="Unassembled WGS sequence"/>
</dbReference>
<reference evidence="1" key="1">
    <citation type="submission" date="2020-08" db="EMBL/GenBank/DDBJ databases">
        <title>Lewinella bacteria from marine environments.</title>
        <authorList>
            <person name="Zhong Y."/>
        </authorList>
    </citation>
    <scope>NUCLEOTIDE SEQUENCE</scope>
    <source>
        <strain evidence="1">KCTC 42187</strain>
    </source>
</reference>
<protein>
    <submittedName>
        <fullName evidence="1">Uncharacterized protein</fullName>
    </submittedName>
</protein>
<gene>
    <name evidence="1" type="ORF">H9S92_18640</name>
</gene>
<evidence type="ECO:0000313" key="1">
    <source>
        <dbReference type="EMBL" id="MBC6996195.1"/>
    </source>
</evidence>
<name>A0A923PLD9_9BACT</name>
<accession>A0A923PLD9</accession>
<dbReference type="AlphaFoldDB" id="A0A923PLD9"/>
<keyword evidence="2" id="KW-1185">Reference proteome</keyword>
<proteinExistence type="predicted"/>
<sequence length="164" mass="18668">MKESKFRRLTLEELLPLKPQFVKFLSVHGIDAGSWEKMKTADPERAEGFILQFSQTIFAGVIDKVEYLLHVRPQDLRTYKTGPDKIEMRGVFLPEETSFDFTQEDLPAKELFARLRSAGVRPKLYAAERAYLPIGRDQDLFLLMEEGALITDGGWFGVLEALAG</sequence>
<comment type="caution">
    <text evidence="1">The sequence shown here is derived from an EMBL/GenBank/DDBJ whole genome shotgun (WGS) entry which is preliminary data.</text>
</comment>
<organism evidence="1 2">
    <name type="scientific">Neolewinella lacunae</name>
    <dbReference type="NCBI Taxonomy" id="1517758"/>
    <lineage>
        <taxon>Bacteria</taxon>
        <taxon>Pseudomonadati</taxon>
        <taxon>Bacteroidota</taxon>
        <taxon>Saprospiria</taxon>
        <taxon>Saprospirales</taxon>
        <taxon>Lewinellaceae</taxon>
        <taxon>Neolewinella</taxon>
    </lineage>
</organism>